<keyword evidence="5 6" id="KW-0862">Zinc</keyword>
<feature type="region of interest" description="Disordered" evidence="7">
    <location>
        <begin position="1"/>
        <end position="98"/>
    </location>
</feature>
<dbReference type="InterPro" id="IPR001841">
    <property type="entry name" value="Znf_RING"/>
</dbReference>
<dbReference type="Gene3D" id="3.30.40.10">
    <property type="entry name" value="Zinc/RING finger domain, C3HC4 (zinc finger)"/>
    <property type="match status" value="1"/>
</dbReference>
<dbReference type="GO" id="GO:0008270">
    <property type="term" value="F:zinc ion binding"/>
    <property type="evidence" value="ECO:0007669"/>
    <property type="project" value="UniProtKB-KW"/>
</dbReference>
<dbReference type="Pfam" id="PF25261">
    <property type="entry name" value="zf-CCCH_PARP12"/>
    <property type="match status" value="2"/>
</dbReference>
<dbReference type="SUPFAM" id="SSF57850">
    <property type="entry name" value="RING/U-box"/>
    <property type="match status" value="1"/>
</dbReference>
<dbReference type="Gene3D" id="3.30.1370.210">
    <property type="match status" value="1"/>
</dbReference>
<dbReference type="SMART" id="SM00184">
    <property type="entry name" value="RING"/>
    <property type="match status" value="1"/>
</dbReference>
<evidence type="ECO:0000256" key="7">
    <source>
        <dbReference type="SAM" id="MobiDB-lite"/>
    </source>
</evidence>
<feature type="domain" description="C3H1-type" evidence="9">
    <location>
        <begin position="445"/>
        <end position="466"/>
    </location>
</feature>
<evidence type="ECO:0000313" key="11">
    <source>
        <dbReference type="Proteomes" id="UP000440578"/>
    </source>
</evidence>
<dbReference type="PROSITE" id="PS50089">
    <property type="entry name" value="ZF_RING_2"/>
    <property type="match status" value="1"/>
</dbReference>
<dbReference type="SMART" id="SM00356">
    <property type="entry name" value="ZnF_C3H1"/>
    <property type="match status" value="3"/>
</dbReference>
<feature type="compositionally biased region" description="Basic and acidic residues" evidence="7">
    <location>
        <begin position="14"/>
        <end position="35"/>
    </location>
</feature>
<feature type="region of interest" description="Disordered" evidence="7">
    <location>
        <begin position="122"/>
        <end position="165"/>
    </location>
</feature>
<evidence type="ECO:0000259" key="9">
    <source>
        <dbReference type="PROSITE" id="PS50103"/>
    </source>
</evidence>
<dbReference type="Pfam" id="PF13920">
    <property type="entry name" value="zf-C3HC4_3"/>
    <property type="match status" value="1"/>
</dbReference>
<reference evidence="10 11" key="1">
    <citation type="submission" date="2019-07" db="EMBL/GenBank/DDBJ databases">
        <title>Draft genome assembly of a fouling barnacle, Amphibalanus amphitrite (Darwin, 1854): The first reference genome for Thecostraca.</title>
        <authorList>
            <person name="Kim W."/>
        </authorList>
    </citation>
    <scope>NUCLEOTIDE SEQUENCE [LARGE SCALE GENOMIC DNA]</scope>
    <source>
        <strain evidence="10">SNU_AA5</strain>
        <tissue evidence="10">Soma without cirri and trophi</tissue>
    </source>
</reference>
<dbReference type="PANTHER" id="PTHR45740:SF19">
    <property type="entry name" value="PROTEIN MONO-ADP-RIBOSYLTRANSFERASE TIPARP"/>
    <property type="match status" value="1"/>
</dbReference>
<organism evidence="10 11">
    <name type="scientific">Amphibalanus amphitrite</name>
    <name type="common">Striped barnacle</name>
    <name type="synonym">Balanus amphitrite</name>
    <dbReference type="NCBI Taxonomy" id="1232801"/>
    <lineage>
        <taxon>Eukaryota</taxon>
        <taxon>Metazoa</taxon>
        <taxon>Ecdysozoa</taxon>
        <taxon>Arthropoda</taxon>
        <taxon>Crustacea</taxon>
        <taxon>Multicrustacea</taxon>
        <taxon>Cirripedia</taxon>
        <taxon>Thoracica</taxon>
        <taxon>Thoracicalcarea</taxon>
        <taxon>Balanomorpha</taxon>
        <taxon>Balanoidea</taxon>
        <taxon>Balanidae</taxon>
        <taxon>Amphibalaninae</taxon>
        <taxon>Amphibalanus</taxon>
    </lineage>
</organism>
<dbReference type="InterPro" id="IPR000571">
    <property type="entry name" value="Znf_CCCH"/>
</dbReference>
<keyword evidence="11" id="KW-1185">Reference proteome</keyword>
<proteinExistence type="predicted"/>
<feature type="compositionally biased region" description="Acidic residues" evidence="7">
    <location>
        <begin position="45"/>
        <end position="56"/>
    </location>
</feature>
<evidence type="ECO:0000259" key="8">
    <source>
        <dbReference type="PROSITE" id="PS50089"/>
    </source>
</evidence>
<feature type="domain" description="C3H1-type" evidence="9">
    <location>
        <begin position="190"/>
        <end position="212"/>
    </location>
</feature>
<keyword evidence="1" id="KW-0597">Phosphoprotein</keyword>
<keyword evidence="4 6" id="KW-0863">Zinc-finger</keyword>
<dbReference type="PROSITE" id="PS50103">
    <property type="entry name" value="ZF_C3H1"/>
    <property type="match status" value="2"/>
</dbReference>
<dbReference type="OrthoDB" id="6105938at2759"/>
<evidence type="ECO:0000256" key="3">
    <source>
        <dbReference type="ARBA" id="ARBA00022737"/>
    </source>
</evidence>
<feature type="region of interest" description="Disordered" evidence="7">
    <location>
        <begin position="300"/>
        <end position="335"/>
    </location>
</feature>
<dbReference type="GO" id="GO:0003950">
    <property type="term" value="F:NAD+ poly-ADP-ribosyltransferase activity"/>
    <property type="evidence" value="ECO:0007669"/>
    <property type="project" value="TreeGrafter"/>
</dbReference>
<keyword evidence="3" id="KW-0677">Repeat</keyword>
<evidence type="ECO:0000256" key="6">
    <source>
        <dbReference type="PROSITE-ProRule" id="PRU00723"/>
    </source>
</evidence>
<dbReference type="GO" id="GO:1990404">
    <property type="term" value="F:NAD+-protein mono-ADP-ribosyltransferase activity"/>
    <property type="evidence" value="ECO:0007669"/>
    <property type="project" value="TreeGrafter"/>
</dbReference>
<evidence type="ECO:0000313" key="10">
    <source>
        <dbReference type="EMBL" id="KAF0288487.1"/>
    </source>
</evidence>
<accession>A0A6A4UXJ6</accession>
<evidence type="ECO:0000256" key="1">
    <source>
        <dbReference type="ARBA" id="ARBA00022553"/>
    </source>
</evidence>
<feature type="zinc finger region" description="C3H1-type" evidence="6">
    <location>
        <begin position="190"/>
        <end position="212"/>
    </location>
</feature>
<dbReference type="InterPro" id="IPR017907">
    <property type="entry name" value="Znf_RING_CS"/>
</dbReference>
<keyword evidence="2 6" id="KW-0479">Metal-binding</keyword>
<dbReference type="InterPro" id="IPR057602">
    <property type="entry name" value="Zfn-CCCH_PARP12"/>
</dbReference>
<feature type="domain" description="RING-type" evidence="8">
    <location>
        <begin position="530"/>
        <end position="564"/>
    </location>
</feature>
<name>A0A6A4UXJ6_AMPAM</name>
<dbReference type="Proteomes" id="UP000440578">
    <property type="component" value="Unassembled WGS sequence"/>
</dbReference>
<sequence length="606" mass="67072">MMSLWSLKERQKRLRDPDRPRGRSDSDRPDSDRRQSSGGGGRTDPEEDGSSSDEWEVIGAEAPRQMPSQQYYPPPLLEDKESSQERSSAASKSAGKDDKKVDWAALGLALAAGIDACLDALDGKRPAGEPQQRPSPRGGGRENSQPRGAGREECPEEQLWRPSAPPAPQVPEVCYRHPGCQSPVCHRLHICPLFLADLCPHGDRCFRGHSLATAHNQRVWDRVASDADSEAERVALLFSYYQQSGRLPDWLYRNNLRICPRPACDGACRRLHLCRDWVAGECFRSSSGIDACLDALDGKRPAGEPQQRQPKGRENSQPRGAGGEDCPEEQLWRPSAPPAPQVPEVCYRHPGCQSPVCHRLHICLLFLADLCPHGDRCFRGHSLATAHNQRVWDRVASDADSEAERVALLFSYYQQSGRLPDWLYRNNLRLCLRPACDGACRRLHLCRDWVAGECFRSSCKFSHTLRSEHNMAVLRRFHLAEEGDTALLRLLEDRCTAQRHQSDQCAAGRRSGQTGPLTESADPLSQELECAVCLELFRRATTLGCGHTFCADCVRSTRRCPLCRAPVTSAARSVTLDSIIGSLSAAQGADGVTGALYPELGHTGPH</sequence>
<feature type="zinc finger region" description="C3H1-type" evidence="6">
    <location>
        <begin position="445"/>
        <end position="466"/>
    </location>
</feature>
<dbReference type="EMBL" id="VIIS01002111">
    <property type="protein sequence ID" value="KAF0288487.1"/>
    <property type="molecule type" value="Genomic_DNA"/>
</dbReference>
<gene>
    <name evidence="10" type="primary">rnf8-B_0</name>
    <name evidence="10" type="ORF">FJT64_013141</name>
</gene>
<dbReference type="GO" id="GO:0005634">
    <property type="term" value="C:nucleus"/>
    <property type="evidence" value="ECO:0007669"/>
    <property type="project" value="TreeGrafter"/>
</dbReference>
<evidence type="ECO:0000256" key="4">
    <source>
        <dbReference type="ARBA" id="ARBA00022771"/>
    </source>
</evidence>
<comment type="caution">
    <text evidence="10">The sequence shown here is derived from an EMBL/GenBank/DDBJ whole genome shotgun (WGS) entry which is preliminary data.</text>
</comment>
<dbReference type="InterPro" id="IPR013083">
    <property type="entry name" value="Znf_RING/FYVE/PHD"/>
</dbReference>
<protein>
    <submittedName>
        <fullName evidence="10">E3 ubiquitin-protein ligase rnf8-B</fullName>
    </submittedName>
</protein>
<dbReference type="PANTHER" id="PTHR45740">
    <property type="entry name" value="POLY [ADP-RIBOSE] POLYMERASE"/>
    <property type="match status" value="1"/>
</dbReference>
<dbReference type="PROSITE" id="PS00518">
    <property type="entry name" value="ZF_RING_1"/>
    <property type="match status" value="1"/>
</dbReference>
<dbReference type="InterPro" id="IPR051712">
    <property type="entry name" value="ARTD-AVP"/>
</dbReference>
<evidence type="ECO:0000256" key="5">
    <source>
        <dbReference type="ARBA" id="ARBA00022833"/>
    </source>
</evidence>
<dbReference type="AlphaFoldDB" id="A0A6A4UXJ6"/>
<evidence type="ECO:0000256" key="2">
    <source>
        <dbReference type="ARBA" id="ARBA00022723"/>
    </source>
</evidence>